<dbReference type="InterPro" id="IPR007712">
    <property type="entry name" value="RelE/ParE_toxin"/>
</dbReference>
<evidence type="ECO:0000313" key="3">
    <source>
        <dbReference type="Proteomes" id="UP001203342"/>
    </source>
</evidence>
<proteinExistence type="predicted"/>
<evidence type="ECO:0000313" key="2">
    <source>
        <dbReference type="EMBL" id="MCL9770673.1"/>
    </source>
</evidence>
<name>A0ABT0TIK0_9FLAO</name>
<keyword evidence="3" id="KW-1185">Reference proteome</keyword>
<evidence type="ECO:0000256" key="1">
    <source>
        <dbReference type="ARBA" id="ARBA00022649"/>
    </source>
</evidence>
<reference evidence="2 3" key="1">
    <citation type="submission" date="2022-05" db="EMBL/GenBank/DDBJ databases">
        <title>Flavobacterium sp., isolated from activated sludge.</title>
        <authorList>
            <person name="Ran Q."/>
        </authorList>
    </citation>
    <scope>NUCLEOTIDE SEQUENCE [LARGE SCALE GENOMIC DNA]</scope>
    <source>
        <strain evidence="2 3">HXWNR69</strain>
    </source>
</reference>
<dbReference type="RefSeq" id="WP_250582239.1">
    <property type="nucleotide sequence ID" value="NZ_JAMLJN010000007.1"/>
</dbReference>
<gene>
    <name evidence="2" type="ORF">NAT47_09600</name>
</gene>
<protein>
    <submittedName>
        <fullName evidence="2">Type II toxin-antitoxin system RelE/ParE family toxin</fullName>
    </submittedName>
</protein>
<keyword evidence="1" id="KW-1277">Toxin-antitoxin system</keyword>
<sequence>MREIVITPRAQKELNQLFEYLELKWNLKVKDDFVNKLHLVLKIVAKSPESFPVSSKNVKFRKCVVTKKNTLFYHYNQKHIVVVAVFDTRQNPKKLKSDYYKQP</sequence>
<organism evidence="2 3">
    <name type="scientific">Flavobacterium fragile</name>
    <dbReference type="NCBI Taxonomy" id="2949085"/>
    <lineage>
        <taxon>Bacteria</taxon>
        <taxon>Pseudomonadati</taxon>
        <taxon>Bacteroidota</taxon>
        <taxon>Flavobacteriia</taxon>
        <taxon>Flavobacteriales</taxon>
        <taxon>Flavobacteriaceae</taxon>
        <taxon>Flavobacterium</taxon>
    </lineage>
</organism>
<accession>A0ABT0TIK0</accession>
<dbReference type="Pfam" id="PF05016">
    <property type="entry name" value="ParE_toxin"/>
    <property type="match status" value="1"/>
</dbReference>
<dbReference type="EMBL" id="JAMLJN010000007">
    <property type="protein sequence ID" value="MCL9770673.1"/>
    <property type="molecule type" value="Genomic_DNA"/>
</dbReference>
<dbReference type="Proteomes" id="UP001203342">
    <property type="component" value="Unassembled WGS sequence"/>
</dbReference>
<comment type="caution">
    <text evidence="2">The sequence shown here is derived from an EMBL/GenBank/DDBJ whole genome shotgun (WGS) entry which is preliminary data.</text>
</comment>
<dbReference type="InterPro" id="IPR035093">
    <property type="entry name" value="RelE/ParE_toxin_dom_sf"/>
</dbReference>
<dbReference type="Gene3D" id="3.30.2310.20">
    <property type="entry name" value="RelE-like"/>
    <property type="match status" value="1"/>
</dbReference>